<dbReference type="InterPro" id="IPR051464">
    <property type="entry name" value="Peptidase_M42_aminopept"/>
</dbReference>
<gene>
    <name evidence="7" type="ORF">QFZ34_000389</name>
</gene>
<evidence type="ECO:0000256" key="4">
    <source>
        <dbReference type="ARBA" id="ARBA00022723"/>
    </source>
</evidence>
<keyword evidence="8" id="KW-1185">Reference proteome</keyword>
<dbReference type="PANTHER" id="PTHR32481:SF20">
    <property type="entry name" value="AMINOPEPTIDASE YSDC"/>
    <property type="match status" value="1"/>
</dbReference>
<keyword evidence="5" id="KW-0378">Hydrolase</keyword>
<keyword evidence="4" id="KW-0479">Metal-binding</keyword>
<evidence type="ECO:0000313" key="7">
    <source>
        <dbReference type="EMBL" id="MDQ0995212.1"/>
    </source>
</evidence>
<dbReference type="PIRSF" id="PIRSF001123">
    <property type="entry name" value="PepA_GA"/>
    <property type="match status" value="1"/>
</dbReference>
<organism evidence="7 8">
    <name type="scientific">Phyllobacterium ifriqiyense</name>
    <dbReference type="NCBI Taxonomy" id="314238"/>
    <lineage>
        <taxon>Bacteria</taxon>
        <taxon>Pseudomonadati</taxon>
        <taxon>Pseudomonadota</taxon>
        <taxon>Alphaproteobacteria</taxon>
        <taxon>Hyphomicrobiales</taxon>
        <taxon>Phyllobacteriaceae</taxon>
        <taxon>Phyllobacterium</taxon>
    </lineage>
</organism>
<comment type="caution">
    <text evidence="7">The sequence shown here is derived from an EMBL/GenBank/DDBJ whole genome shotgun (WGS) entry which is preliminary data.</text>
</comment>
<dbReference type="Pfam" id="PF05343">
    <property type="entry name" value="Peptidase_M42"/>
    <property type="match status" value="1"/>
</dbReference>
<evidence type="ECO:0000256" key="5">
    <source>
        <dbReference type="ARBA" id="ARBA00022801"/>
    </source>
</evidence>
<dbReference type="Gene3D" id="3.40.630.10">
    <property type="entry name" value="Zn peptidases"/>
    <property type="match status" value="1"/>
</dbReference>
<dbReference type="SUPFAM" id="SSF53187">
    <property type="entry name" value="Zn-dependent exopeptidases"/>
    <property type="match status" value="1"/>
</dbReference>
<accession>A0ABU0S375</accession>
<evidence type="ECO:0000256" key="6">
    <source>
        <dbReference type="PIRNR" id="PIRNR001123"/>
    </source>
</evidence>
<evidence type="ECO:0000256" key="3">
    <source>
        <dbReference type="ARBA" id="ARBA00022670"/>
    </source>
</evidence>
<dbReference type="CDD" id="cd05656">
    <property type="entry name" value="M42_Frv"/>
    <property type="match status" value="1"/>
</dbReference>
<protein>
    <submittedName>
        <fullName evidence="7">Aminopeptidase FrvX</fullName>
    </submittedName>
</protein>
<dbReference type="Proteomes" id="UP001237780">
    <property type="component" value="Unassembled WGS sequence"/>
</dbReference>
<name>A0ABU0S375_9HYPH</name>
<evidence type="ECO:0000256" key="1">
    <source>
        <dbReference type="ARBA" id="ARBA00006272"/>
    </source>
</evidence>
<comment type="similarity">
    <text evidence="1 6">Belongs to the peptidase M42 family.</text>
</comment>
<dbReference type="Gene3D" id="2.40.30.40">
    <property type="entry name" value="Peptidase M42, domain 2"/>
    <property type="match status" value="1"/>
</dbReference>
<reference evidence="7 8" key="1">
    <citation type="submission" date="2023-07" db="EMBL/GenBank/DDBJ databases">
        <title>Comparative genomics of wheat-associated soil bacteria to identify genetic determinants of phenazine resistance.</title>
        <authorList>
            <person name="Mouncey N."/>
        </authorList>
    </citation>
    <scope>NUCLEOTIDE SEQUENCE [LARGE SCALE GENOMIC DNA]</scope>
    <source>
        <strain evidence="7 8">W4I11</strain>
    </source>
</reference>
<proteinExistence type="inferred from homology"/>
<dbReference type="PANTHER" id="PTHR32481">
    <property type="entry name" value="AMINOPEPTIDASE"/>
    <property type="match status" value="1"/>
</dbReference>
<dbReference type="SUPFAM" id="SSF101821">
    <property type="entry name" value="Aminopeptidase/glucanase lid domain"/>
    <property type="match status" value="1"/>
</dbReference>
<dbReference type="InterPro" id="IPR008007">
    <property type="entry name" value="Peptidase_M42"/>
</dbReference>
<dbReference type="GO" id="GO:0004177">
    <property type="term" value="F:aminopeptidase activity"/>
    <property type="evidence" value="ECO:0007669"/>
    <property type="project" value="UniProtKB-KW"/>
</dbReference>
<dbReference type="EMBL" id="JAUSZT010000002">
    <property type="protein sequence ID" value="MDQ0995212.1"/>
    <property type="molecule type" value="Genomic_DNA"/>
</dbReference>
<keyword evidence="2 7" id="KW-0031">Aminopeptidase</keyword>
<dbReference type="InterPro" id="IPR023367">
    <property type="entry name" value="Peptidase_M42_dom2"/>
</dbReference>
<evidence type="ECO:0000256" key="2">
    <source>
        <dbReference type="ARBA" id="ARBA00022438"/>
    </source>
</evidence>
<evidence type="ECO:0000313" key="8">
    <source>
        <dbReference type="Proteomes" id="UP001237780"/>
    </source>
</evidence>
<keyword evidence="3" id="KW-0645">Protease</keyword>
<sequence length="359" mass="39200">MLESSLKFLKDICKVPSPSGYEQRLAQIYRDYVQPFADSISTDVHGNVVAAINPDAAMKIMLAGHMDEIGFMIHYIDEMGFVFFSSIGGNDGAVPVGQRVWLHGRSQIPGVIGQKAMHLMSAEESGKKPLLSDLWIDIGARSKAEAEELVAVGDVITFQHDYQQLAGDRIAARGLDNKAGVFIIAETLRLLRTKFSLNANVGVFAVATVQEEIGSRGAQTAAFQVCPTTGIAVDMEQAVDYPLIRKQEFGQRDLGSGPTISRGANTNPVVYRMLIDAARREDIPYQVTAIPGTAPTDENKMQVNQAGMATGLIGVPMRYMHTPSEVVSTHDLEMCIKLLATYCSDVTELTDFTPSLRDW</sequence>